<evidence type="ECO:0000313" key="5">
    <source>
        <dbReference type="Proteomes" id="UP000274350"/>
    </source>
</evidence>
<keyword evidence="2" id="KW-0560">Oxidoreductase</keyword>
<dbReference type="GO" id="GO:0016020">
    <property type="term" value="C:membrane"/>
    <property type="evidence" value="ECO:0007669"/>
    <property type="project" value="TreeGrafter"/>
</dbReference>
<protein>
    <submittedName>
        <fullName evidence="4">SDR family NAD(P)-dependent oxidoreductase</fullName>
    </submittedName>
</protein>
<evidence type="ECO:0000256" key="2">
    <source>
        <dbReference type="ARBA" id="ARBA00023002"/>
    </source>
</evidence>
<dbReference type="AlphaFoldDB" id="A0A6M4A5T2"/>
<comment type="similarity">
    <text evidence="1">Belongs to the short-chain dehydrogenases/reductases (SDR) family.</text>
</comment>
<dbReference type="PRINTS" id="PR00081">
    <property type="entry name" value="GDHRDH"/>
</dbReference>
<dbReference type="PANTHER" id="PTHR44196:SF1">
    <property type="entry name" value="DEHYDROGENASE_REDUCTASE SDR FAMILY MEMBER 7B"/>
    <property type="match status" value="1"/>
</dbReference>
<dbReference type="PANTHER" id="PTHR44196">
    <property type="entry name" value="DEHYDROGENASE/REDUCTASE SDR FAMILY MEMBER 7B"/>
    <property type="match status" value="1"/>
</dbReference>
<evidence type="ECO:0000313" key="4">
    <source>
        <dbReference type="EMBL" id="QJQ06278.1"/>
    </source>
</evidence>
<dbReference type="InterPro" id="IPR036291">
    <property type="entry name" value="NAD(P)-bd_dom_sf"/>
</dbReference>
<dbReference type="SUPFAM" id="SSF51735">
    <property type="entry name" value="NAD(P)-binding Rossmann-fold domains"/>
    <property type="match status" value="1"/>
</dbReference>
<dbReference type="Pfam" id="PF00106">
    <property type="entry name" value="adh_short"/>
    <property type="match status" value="1"/>
</dbReference>
<keyword evidence="3" id="KW-0472">Membrane</keyword>
<dbReference type="InterPro" id="IPR002347">
    <property type="entry name" value="SDR_fam"/>
</dbReference>
<feature type="transmembrane region" description="Helical" evidence="3">
    <location>
        <begin position="253"/>
        <end position="272"/>
    </location>
</feature>
<evidence type="ECO:0000256" key="3">
    <source>
        <dbReference type="SAM" id="Phobius"/>
    </source>
</evidence>
<proteinExistence type="inferred from homology"/>
<dbReference type="KEGG" id="upi:EJG51_010915"/>
<keyword evidence="3" id="KW-1133">Transmembrane helix</keyword>
<dbReference type="Proteomes" id="UP000274350">
    <property type="component" value="Chromosome"/>
</dbReference>
<dbReference type="EMBL" id="CP051152">
    <property type="protein sequence ID" value="QJQ06278.1"/>
    <property type="molecule type" value="Genomic_DNA"/>
</dbReference>
<accession>A0A6M4A5T2</accession>
<sequence>MMSGFGFAPLNTPVSDWRGKRIWLVGASSGIGAALAKAYLQCGAVVVLSARRIEQLEFIAANHPQALVLPFDVEDAEAWTAAQAQIRQTLGGLDLVIFCAAKYKPERSWEIERSDVAQTLRINLNSVYEGICNSLPGMLEQGSGGIAIIASVAGYIGLPNASVYGPSKAALINLAELLYCDLHSKNIDVYLINPGFVKTELTKKNTFLMPALQTPEQAATAIIDGMQKGQFEIHFPRRFTVPLKLLQMMPYRWRFALHLYPVCPVSILYVVAPFCWY</sequence>
<dbReference type="Gene3D" id="3.40.50.720">
    <property type="entry name" value="NAD(P)-binding Rossmann-like Domain"/>
    <property type="match status" value="1"/>
</dbReference>
<organism evidence="4 5">
    <name type="scientific">Undibacterium piscinae</name>
    <dbReference type="NCBI Taxonomy" id="2495591"/>
    <lineage>
        <taxon>Bacteria</taxon>
        <taxon>Pseudomonadati</taxon>
        <taxon>Pseudomonadota</taxon>
        <taxon>Betaproteobacteria</taxon>
        <taxon>Burkholderiales</taxon>
        <taxon>Oxalobacteraceae</taxon>
        <taxon>Undibacterium</taxon>
    </lineage>
</organism>
<evidence type="ECO:0000256" key="1">
    <source>
        <dbReference type="ARBA" id="ARBA00006484"/>
    </source>
</evidence>
<keyword evidence="3" id="KW-0812">Transmembrane</keyword>
<gene>
    <name evidence="4" type="ORF">EJG51_010915</name>
</gene>
<dbReference type="GO" id="GO:0016491">
    <property type="term" value="F:oxidoreductase activity"/>
    <property type="evidence" value="ECO:0007669"/>
    <property type="project" value="UniProtKB-KW"/>
</dbReference>
<name>A0A6M4A5T2_9BURK</name>
<keyword evidence="5" id="KW-1185">Reference proteome</keyword>
<reference evidence="4 5" key="1">
    <citation type="journal article" date="2019" name="Int. J. Syst. Evol. Microbiol.">
        <title>Undibacterium piscinae sp. nov., isolated from Korean shiner intestine.</title>
        <authorList>
            <person name="Lee S.Y."/>
            <person name="Kang W."/>
            <person name="Kim P.S."/>
            <person name="Kim H.S."/>
            <person name="Sung H."/>
            <person name="Shin N.R."/>
            <person name="Whon T.W."/>
            <person name="Yun J.H."/>
            <person name="Lee J.Y."/>
            <person name="Lee J.Y."/>
            <person name="Jung M.J."/>
            <person name="Jeong Y.S."/>
            <person name="Tak E.J."/>
            <person name="Han J.E."/>
            <person name="Hyun D.W."/>
            <person name="Kang M.S."/>
            <person name="Lee K.E."/>
            <person name="Lee B.H."/>
            <person name="Bae J.W."/>
        </authorList>
    </citation>
    <scope>NUCLEOTIDE SEQUENCE [LARGE SCALE GENOMIC DNA]</scope>
    <source>
        <strain evidence="4 5">S11R28</strain>
    </source>
</reference>